<dbReference type="InterPro" id="IPR052575">
    <property type="entry name" value="SSU_processome_comp_20"/>
</dbReference>
<dbReference type="Pfam" id="PF23099">
    <property type="entry name" value="UTP20_C"/>
    <property type="match status" value="1"/>
</dbReference>
<dbReference type="InterPro" id="IPR057525">
    <property type="entry name" value="UTP20_C"/>
</dbReference>
<reference evidence="3" key="1">
    <citation type="submission" date="2023-04" db="EMBL/GenBank/DDBJ databases">
        <title>Ambrosiozyma monospora NBRC 1965.</title>
        <authorList>
            <person name="Ichikawa N."/>
            <person name="Sato H."/>
            <person name="Tonouchi N."/>
        </authorList>
    </citation>
    <scope>NUCLEOTIDE SEQUENCE</scope>
    <source>
        <strain evidence="3">NBRC 1965</strain>
    </source>
</reference>
<dbReference type="OrthoDB" id="360653at2759"/>
<dbReference type="PANTHER" id="PTHR17695">
    <property type="entry name" value="SMALL SUBUNIT PROCESSOME COMPONENT 20 HOMOLOG"/>
    <property type="match status" value="1"/>
</dbReference>
<name>A0A9W6Z682_AMBMO</name>
<comment type="caution">
    <text evidence="3">The sequence shown here is derived from an EMBL/GenBank/DDBJ whole genome shotgun (WGS) entry which is preliminary data.</text>
</comment>
<protein>
    <submittedName>
        <fullName evidence="3">Unnamed protein product</fullName>
    </submittedName>
</protein>
<dbReference type="PANTHER" id="PTHR17695:SF11">
    <property type="entry name" value="SMALL SUBUNIT PROCESSOME COMPONENT 20 HOMOLOG"/>
    <property type="match status" value="1"/>
</dbReference>
<dbReference type="GO" id="GO:0030686">
    <property type="term" value="C:90S preribosome"/>
    <property type="evidence" value="ECO:0007669"/>
    <property type="project" value="TreeGrafter"/>
</dbReference>
<feature type="region of interest" description="Disordered" evidence="1">
    <location>
        <begin position="230"/>
        <end position="267"/>
    </location>
</feature>
<sequence length="267" mass="30504">MLYPHSWIRLASSRLVGSLLLEIDENDGSQIEFEITDSGLQTIALRLFRQLSAPDVSEILAAQVAKNLVYLSKKWNKDNTQYIQKPHQGKGGEDSSTAAPRFNSAFDWAINRCSAILRNESRQTKDLLVTKKAIIKYVAFLTSFLETTKLTEIVSSQLLIPLINISEQEAVVEDSDEETSLPFLATRCMEKISSKIGISEYNILYSNARKVIVERRHERKTKRAQLTLNNPEVAAKRKLKKHMRGREKRKAEKDENGLYKPKRKKRA</sequence>
<evidence type="ECO:0000313" key="3">
    <source>
        <dbReference type="EMBL" id="GMG49287.1"/>
    </source>
</evidence>
<accession>A0A9W6Z682</accession>
<proteinExistence type="predicted"/>
<evidence type="ECO:0000256" key="1">
    <source>
        <dbReference type="SAM" id="MobiDB-lite"/>
    </source>
</evidence>
<dbReference type="Proteomes" id="UP001165063">
    <property type="component" value="Unassembled WGS sequence"/>
</dbReference>
<evidence type="ECO:0000313" key="4">
    <source>
        <dbReference type="Proteomes" id="UP001165063"/>
    </source>
</evidence>
<organism evidence="3 4">
    <name type="scientific">Ambrosiozyma monospora</name>
    <name type="common">Yeast</name>
    <name type="synonym">Endomycopsis monosporus</name>
    <dbReference type="NCBI Taxonomy" id="43982"/>
    <lineage>
        <taxon>Eukaryota</taxon>
        <taxon>Fungi</taxon>
        <taxon>Dikarya</taxon>
        <taxon>Ascomycota</taxon>
        <taxon>Saccharomycotina</taxon>
        <taxon>Pichiomycetes</taxon>
        <taxon>Pichiales</taxon>
        <taxon>Pichiaceae</taxon>
        <taxon>Ambrosiozyma</taxon>
    </lineage>
</organism>
<dbReference type="AlphaFoldDB" id="A0A9W6Z682"/>
<keyword evidence="4" id="KW-1185">Reference proteome</keyword>
<feature type="compositionally biased region" description="Basic residues" evidence="1">
    <location>
        <begin position="236"/>
        <end position="248"/>
    </location>
</feature>
<evidence type="ECO:0000259" key="2">
    <source>
        <dbReference type="Pfam" id="PF23099"/>
    </source>
</evidence>
<feature type="domain" description="U3 small nucleolar RNA-associated protein 20 C-terminal" evidence="2">
    <location>
        <begin position="8"/>
        <end position="253"/>
    </location>
</feature>
<dbReference type="EMBL" id="BSXU01004969">
    <property type="protein sequence ID" value="GMG49287.1"/>
    <property type="molecule type" value="Genomic_DNA"/>
</dbReference>
<dbReference type="GO" id="GO:0032040">
    <property type="term" value="C:small-subunit processome"/>
    <property type="evidence" value="ECO:0007669"/>
    <property type="project" value="TreeGrafter"/>
</dbReference>
<gene>
    <name evidence="3" type="ORF">Amon01_000709600</name>
</gene>